<organism evidence="1 2">
    <name type="scientific">Candidatus Magasanikbacteria bacterium RIFCSPHIGHO2_02_FULL_47_14</name>
    <dbReference type="NCBI Taxonomy" id="1798680"/>
    <lineage>
        <taxon>Bacteria</taxon>
        <taxon>Candidatus Magasanikiibacteriota</taxon>
    </lineage>
</organism>
<reference evidence="1 2" key="1">
    <citation type="journal article" date="2016" name="Nat. Commun.">
        <title>Thousands of microbial genomes shed light on interconnected biogeochemical processes in an aquifer system.</title>
        <authorList>
            <person name="Anantharaman K."/>
            <person name="Brown C.T."/>
            <person name="Hug L.A."/>
            <person name="Sharon I."/>
            <person name="Castelle C.J."/>
            <person name="Probst A.J."/>
            <person name="Thomas B.C."/>
            <person name="Singh A."/>
            <person name="Wilkins M.J."/>
            <person name="Karaoz U."/>
            <person name="Brodie E.L."/>
            <person name="Williams K.H."/>
            <person name="Hubbard S.S."/>
            <person name="Banfield J.F."/>
        </authorList>
    </citation>
    <scope>NUCLEOTIDE SEQUENCE [LARGE SCALE GENOMIC DNA]</scope>
</reference>
<dbReference type="AlphaFoldDB" id="A0A1F6M0U8"/>
<name>A0A1F6M0U8_9BACT</name>
<dbReference type="EMBL" id="MFQB01000051">
    <property type="protein sequence ID" value="OGH65260.1"/>
    <property type="molecule type" value="Genomic_DNA"/>
</dbReference>
<evidence type="ECO:0000313" key="1">
    <source>
        <dbReference type="EMBL" id="OGH65260.1"/>
    </source>
</evidence>
<evidence type="ECO:0000313" key="2">
    <source>
        <dbReference type="Proteomes" id="UP000176282"/>
    </source>
</evidence>
<gene>
    <name evidence="1" type="ORF">A3J66_03840</name>
</gene>
<dbReference type="STRING" id="1798680.A3J66_03840"/>
<protein>
    <submittedName>
        <fullName evidence="1">Uncharacterized protein</fullName>
    </submittedName>
</protein>
<comment type="caution">
    <text evidence="1">The sequence shown here is derived from an EMBL/GenBank/DDBJ whole genome shotgun (WGS) entry which is preliminary data.</text>
</comment>
<sequence length="79" mass="9114">MISQQDTLLFYQLLDVSTVFPEQASKQLIKTAVEKQALPEVDFYYLLDVFKTEQNMHYLVDKKANEMLKALEQKASAAI</sequence>
<proteinExistence type="predicted"/>
<dbReference type="Proteomes" id="UP000176282">
    <property type="component" value="Unassembled WGS sequence"/>
</dbReference>
<accession>A0A1F6M0U8</accession>